<feature type="compositionally biased region" description="Low complexity" evidence="5">
    <location>
        <begin position="175"/>
        <end position="185"/>
    </location>
</feature>
<evidence type="ECO:0000256" key="1">
    <source>
        <dbReference type="ARBA" id="ARBA00006924"/>
    </source>
</evidence>
<evidence type="ECO:0000256" key="5">
    <source>
        <dbReference type="SAM" id="MobiDB-lite"/>
    </source>
</evidence>
<organism evidence="7 8">
    <name type="scientific">Neurospora crassa (strain ATCC 24698 / 74-OR23-1A / CBS 708.71 / DSM 1257 / FGSC 987)</name>
    <dbReference type="NCBI Taxonomy" id="367110"/>
    <lineage>
        <taxon>Eukaryota</taxon>
        <taxon>Fungi</taxon>
        <taxon>Dikarya</taxon>
        <taxon>Ascomycota</taxon>
        <taxon>Pezizomycotina</taxon>
        <taxon>Sordariomycetes</taxon>
        <taxon>Sordariomycetidae</taxon>
        <taxon>Sordariales</taxon>
        <taxon>Sordariaceae</taxon>
        <taxon>Neurospora</taxon>
    </lineage>
</organism>
<dbReference type="PANTHER" id="PTHR11085:SF10">
    <property type="entry name" value="NAD-DEPENDENT PROTEIN DEACYLASE SIRTUIN-5, MITOCHONDRIAL-RELATED"/>
    <property type="match status" value="1"/>
</dbReference>
<feature type="active site" description="Proton acceptor" evidence="4">
    <location>
        <position position="124"/>
    </location>
</feature>
<dbReference type="Proteomes" id="UP000001805">
    <property type="component" value="Chromosome 5, Linkage Group VI"/>
</dbReference>
<dbReference type="RefSeq" id="XP_011394981.1">
    <property type="nucleotide sequence ID" value="XM_011396679.1"/>
</dbReference>
<dbReference type="EMBL" id="CM002241">
    <property type="protein sequence ID" value="ESA42289.1"/>
    <property type="molecule type" value="Genomic_DNA"/>
</dbReference>
<dbReference type="Gene3D" id="3.40.50.1220">
    <property type="entry name" value="TPP-binding domain"/>
    <property type="match status" value="1"/>
</dbReference>
<evidence type="ECO:0000256" key="2">
    <source>
        <dbReference type="ARBA" id="ARBA00022679"/>
    </source>
</evidence>
<dbReference type="PROSITE" id="PS50305">
    <property type="entry name" value="SIRTUIN"/>
    <property type="match status" value="1"/>
</dbReference>
<dbReference type="GO" id="GO:0005739">
    <property type="term" value="C:mitochondrion"/>
    <property type="evidence" value="ECO:0000318"/>
    <property type="project" value="GO_Central"/>
</dbReference>
<dbReference type="GO" id="GO:0017136">
    <property type="term" value="F:histone deacetylase activity, NAD-dependent"/>
    <property type="evidence" value="ECO:0000318"/>
    <property type="project" value="GO_Central"/>
</dbReference>
<reference evidence="7 8" key="1">
    <citation type="journal article" date="2003" name="Nature">
        <title>The genome sequence of the filamentous fungus Neurospora crassa.</title>
        <authorList>
            <person name="Galagan J.E."/>
            <person name="Calvo S.E."/>
            <person name="Borkovich K.A."/>
            <person name="Selker E.U."/>
            <person name="Read N.D."/>
            <person name="Jaffe D."/>
            <person name="FitzHugh W."/>
            <person name="Ma L.J."/>
            <person name="Smirnov S."/>
            <person name="Purcell S."/>
            <person name="Rehman B."/>
            <person name="Elkins T."/>
            <person name="Engels R."/>
            <person name="Wang S."/>
            <person name="Nielsen C.B."/>
            <person name="Butler J."/>
            <person name="Endrizzi M."/>
            <person name="Qui D."/>
            <person name="Ianakiev P."/>
            <person name="Bell-Pedersen D."/>
            <person name="Nelson M.A."/>
            <person name="Werner-Washburne M."/>
            <person name="Selitrennikoff C.P."/>
            <person name="Kinsey J.A."/>
            <person name="Braun E.L."/>
            <person name="Zelter A."/>
            <person name="Schulte U."/>
            <person name="Kothe G.O."/>
            <person name="Jedd G."/>
            <person name="Mewes W."/>
            <person name="Staben C."/>
            <person name="Marcotte E."/>
            <person name="Greenberg D."/>
            <person name="Roy A."/>
            <person name="Foley K."/>
            <person name="Naylor J."/>
            <person name="Stange-Thomann N."/>
            <person name="Barrett R."/>
            <person name="Gnerre S."/>
            <person name="Kamal M."/>
            <person name="Kamvysselis M."/>
            <person name="Mauceli E."/>
            <person name="Bielke C."/>
            <person name="Rudd S."/>
            <person name="Frishman D."/>
            <person name="Krystofova S."/>
            <person name="Rasmussen C."/>
            <person name="Metzenberg R.L."/>
            <person name="Perkins D.D."/>
            <person name="Kroken S."/>
            <person name="Cogoni C."/>
            <person name="Macino G."/>
            <person name="Catcheside D."/>
            <person name="Li W."/>
            <person name="Pratt R.J."/>
            <person name="Osmani S.A."/>
            <person name="DeSouza C.P."/>
            <person name="Glass L."/>
            <person name="Orbach M.J."/>
            <person name="Berglund J.A."/>
            <person name="Voelker R."/>
            <person name="Yarden O."/>
            <person name="Plamann M."/>
            <person name="Seiler S."/>
            <person name="Dunlap J."/>
            <person name="Radford A."/>
            <person name="Aramayo R."/>
            <person name="Natvig D.O."/>
            <person name="Alex L.A."/>
            <person name="Mannhaupt G."/>
            <person name="Ebbole D.J."/>
            <person name="Freitag M."/>
            <person name="Paulsen I."/>
            <person name="Sachs M.S."/>
            <person name="Lander E.S."/>
            <person name="Nusbaum C."/>
            <person name="Birren B."/>
        </authorList>
    </citation>
    <scope>NUCLEOTIDE SEQUENCE [LARGE SCALE GENOMIC DNA]</scope>
    <source>
        <strain evidence="8">ATCC 24698 / 74-OR23-1A / CBS 708.71 / DSM 1257 / FGSC 987</strain>
    </source>
</reference>
<dbReference type="AlphaFoldDB" id="V5IM98"/>
<keyword evidence="8" id="KW-1185">Reference proteome</keyword>
<dbReference type="InterPro" id="IPR003000">
    <property type="entry name" value="Sirtuin"/>
</dbReference>
<proteinExistence type="inferred from homology"/>
<keyword evidence="4" id="KW-0862">Zinc</keyword>
<evidence type="ECO:0000256" key="4">
    <source>
        <dbReference type="PROSITE-ProRule" id="PRU00236"/>
    </source>
</evidence>
<dbReference type="GO" id="GO:0046872">
    <property type="term" value="F:metal ion binding"/>
    <property type="evidence" value="ECO:0007669"/>
    <property type="project" value="UniProtKB-KW"/>
</dbReference>
<dbReference type="VEuPathDB" id="FungiDB:NCU05973"/>
<gene>
    <name evidence="7" type="primary">nst-6</name>
    <name evidence="7" type="ORF">NCU05973</name>
</gene>
<dbReference type="Gene3D" id="3.30.1600.10">
    <property type="entry name" value="SIR2/SIRT2 'Small Domain"/>
    <property type="match status" value="1"/>
</dbReference>
<dbReference type="PANTHER" id="PTHR11085">
    <property type="entry name" value="NAD-DEPENDENT PROTEIN DEACYLASE SIRTUIN-5, MITOCHONDRIAL-RELATED"/>
    <property type="match status" value="1"/>
</dbReference>
<keyword evidence="4" id="KW-0479">Metal-binding</keyword>
<name>V5IM98_NEUCR</name>
<dbReference type="OrthoDB" id="424302at2759"/>
<evidence type="ECO:0000313" key="8">
    <source>
        <dbReference type="Proteomes" id="UP000001805"/>
    </source>
</evidence>
<keyword evidence="3" id="KW-0520">NAD</keyword>
<dbReference type="STRING" id="367110.V5IM98"/>
<comment type="similarity">
    <text evidence="1">Belongs to the sirtuin family. Class I subfamily.</text>
</comment>
<dbReference type="InterPro" id="IPR029035">
    <property type="entry name" value="DHS-like_NAD/FAD-binding_dom"/>
</dbReference>
<dbReference type="GO" id="GO:0070403">
    <property type="term" value="F:NAD+ binding"/>
    <property type="evidence" value="ECO:0007669"/>
    <property type="project" value="InterPro"/>
</dbReference>
<dbReference type="GO" id="GO:0005634">
    <property type="term" value="C:nucleus"/>
    <property type="evidence" value="ECO:0000318"/>
    <property type="project" value="GO_Central"/>
</dbReference>
<dbReference type="GO" id="GO:0061697">
    <property type="term" value="F:protein-glutaryllysine deglutarylase activity"/>
    <property type="evidence" value="ECO:0000318"/>
    <property type="project" value="GO_Central"/>
</dbReference>
<dbReference type="InterPro" id="IPR050134">
    <property type="entry name" value="NAD-dep_sirtuin_deacylases"/>
</dbReference>
<dbReference type="GO" id="GO:0005829">
    <property type="term" value="C:cytosol"/>
    <property type="evidence" value="ECO:0000318"/>
    <property type="project" value="GO_Central"/>
</dbReference>
<protein>
    <submittedName>
        <fullName evidence="7">NAD-dependent deacetylase sirtuin-5</fullName>
    </submittedName>
</protein>
<evidence type="ECO:0000256" key="3">
    <source>
        <dbReference type="ARBA" id="ARBA00023027"/>
    </source>
</evidence>
<dbReference type="InParanoid" id="V5IM98"/>
<dbReference type="InterPro" id="IPR026591">
    <property type="entry name" value="Sirtuin_cat_small_dom_sf"/>
</dbReference>
<feature type="region of interest" description="Disordered" evidence="5">
    <location>
        <begin position="162"/>
        <end position="189"/>
    </location>
</feature>
<dbReference type="GO" id="GO:0036055">
    <property type="term" value="F:protein-succinyllysine desuccinylase activity"/>
    <property type="evidence" value="ECO:0000318"/>
    <property type="project" value="GO_Central"/>
</dbReference>
<feature type="binding site" evidence="4">
    <location>
        <position position="207"/>
    </location>
    <ligand>
        <name>Zn(2+)</name>
        <dbReference type="ChEBI" id="CHEBI:29105"/>
    </ligand>
</feature>
<feature type="binding site" evidence="4">
    <location>
        <position position="204"/>
    </location>
    <ligand>
        <name>Zn(2+)</name>
        <dbReference type="ChEBI" id="CHEBI:29105"/>
    </ligand>
</feature>
<evidence type="ECO:0000259" key="6">
    <source>
        <dbReference type="PROSITE" id="PS50305"/>
    </source>
</evidence>
<feature type="domain" description="Deacetylase sirtuin-type" evidence="6">
    <location>
        <begin position="1"/>
        <end position="332"/>
    </location>
</feature>
<dbReference type="KEGG" id="ncr:NCU05973"/>
<dbReference type="SMR" id="V5IM98"/>
<sequence length="334" mass="36167">MASRINNLAAFHQKLAKADRILAICGAGLSAASGLPTFRGVGGLWRNYEATDLATPEAFASDPGLVWLFYAYRRHMALQALPNAGHHALAALAKKNPNFLCLTQNVDNLSSRAGHQQQQLHTLHGSLFTLQCSSYPSQCTYIDKNNTLDPLCPALAPASASASINPPSNDPPNPSHSQPSNPIIPLLDPSTPLPRIPKSHLPHCPQCKNLLRPGVVWFGESLNPGMLAEIDAWIDQGGPIDIVLVIGTSSVVYPAAGYAEKARTKGKTSVVTVNMEVGVEVDDDIEEPRMMWGKGRGRKRRQEEDLVFQGGAEEWLPRMLEPVIGVAKDDGTYE</sequence>
<feature type="binding site" evidence="4">
    <location>
        <position position="132"/>
    </location>
    <ligand>
        <name>Zn(2+)</name>
        <dbReference type="ChEBI" id="CHEBI:29105"/>
    </ligand>
</feature>
<dbReference type="Pfam" id="PF02146">
    <property type="entry name" value="SIR2"/>
    <property type="match status" value="1"/>
</dbReference>
<evidence type="ECO:0000313" key="7">
    <source>
        <dbReference type="EMBL" id="ESA42289.1"/>
    </source>
</evidence>
<dbReference type="InterPro" id="IPR026590">
    <property type="entry name" value="Ssirtuin_cat_dom"/>
</dbReference>
<dbReference type="GeneID" id="23568450"/>
<keyword evidence="2" id="KW-0808">Transferase</keyword>
<dbReference type="SUPFAM" id="SSF52467">
    <property type="entry name" value="DHS-like NAD/FAD-binding domain"/>
    <property type="match status" value="1"/>
</dbReference>
<dbReference type="GO" id="GO:0036054">
    <property type="term" value="F:protein-malonyllysine demalonylase activity"/>
    <property type="evidence" value="ECO:0000318"/>
    <property type="project" value="GO_Central"/>
</dbReference>
<accession>V5IM98</accession>
<feature type="binding site" evidence="4">
    <location>
        <position position="139"/>
    </location>
    <ligand>
        <name>Zn(2+)</name>
        <dbReference type="ChEBI" id="CHEBI:29105"/>
    </ligand>
</feature>